<evidence type="ECO:0000256" key="3">
    <source>
        <dbReference type="SAM" id="MobiDB-lite"/>
    </source>
</evidence>
<evidence type="ECO:0000313" key="5">
    <source>
        <dbReference type="Proteomes" id="UP001235939"/>
    </source>
</evidence>
<sequence length="197" mass="21961">MNKDEKEAREQEIGEFPNGNHGPTAPPPHLGAIILLMATILERLQLLHPQALDLTSFDVFPLPSPAITSSAQRQQSPEVFNSSRSHPFQALLLLYDVTNKTSFDNTRAWLGEIHEFAQDDVVIMLIGNKADSGAARQVKYEDGERLAKEYRVAFMETSAKTGQNVELAFVSVARFTFSLNLLKMSPEKSPYGLERAM</sequence>
<dbReference type="Gene3D" id="3.40.50.300">
    <property type="entry name" value="P-loop containing nucleotide triphosphate hydrolases"/>
    <property type="match status" value="1"/>
</dbReference>
<protein>
    <submittedName>
        <fullName evidence="4">RAB37</fullName>
    </submittedName>
</protein>
<organism evidence="4 5">
    <name type="scientific">Cordylochernes scorpioides</name>
    <dbReference type="NCBI Taxonomy" id="51811"/>
    <lineage>
        <taxon>Eukaryota</taxon>
        <taxon>Metazoa</taxon>
        <taxon>Ecdysozoa</taxon>
        <taxon>Arthropoda</taxon>
        <taxon>Chelicerata</taxon>
        <taxon>Arachnida</taxon>
        <taxon>Pseudoscorpiones</taxon>
        <taxon>Cheliferoidea</taxon>
        <taxon>Chernetidae</taxon>
        <taxon>Cordylochernes</taxon>
    </lineage>
</organism>
<feature type="region of interest" description="Disordered" evidence="3">
    <location>
        <begin position="1"/>
        <end position="25"/>
    </location>
</feature>
<evidence type="ECO:0000313" key="4">
    <source>
        <dbReference type="EMBL" id="UYV61152.1"/>
    </source>
</evidence>
<keyword evidence="5" id="KW-1185">Reference proteome</keyword>
<reference evidence="4 5" key="1">
    <citation type="submission" date="2022-01" db="EMBL/GenBank/DDBJ databases">
        <title>A chromosomal length assembly of Cordylochernes scorpioides.</title>
        <authorList>
            <person name="Zeh D."/>
            <person name="Zeh J."/>
        </authorList>
    </citation>
    <scope>NUCLEOTIDE SEQUENCE [LARGE SCALE GENOMIC DNA]</scope>
    <source>
        <strain evidence="4">IN4F17</strain>
        <tissue evidence="4">Whole Body</tissue>
    </source>
</reference>
<name>A0ABY6JWY7_9ARAC</name>
<accession>A0ABY6JWY7</accession>
<dbReference type="PROSITE" id="PS51421">
    <property type="entry name" value="RAS"/>
    <property type="match status" value="1"/>
</dbReference>
<dbReference type="Proteomes" id="UP001235939">
    <property type="component" value="Chromosome 01"/>
</dbReference>
<dbReference type="InterPro" id="IPR001806">
    <property type="entry name" value="Small_GTPase"/>
</dbReference>
<dbReference type="SUPFAM" id="SSF52540">
    <property type="entry name" value="P-loop containing nucleoside triphosphate hydrolases"/>
    <property type="match status" value="1"/>
</dbReference>
<dbReference type="InterPro" id="IPR027417">
    <property type="entry name" value="P-loop_NTPase"/>
</dbReference>
<comment type="similarity">
    <text evidence="1">Belongs to the small GTPase superfamily. Rab family.</text>
</comment>
<dbReference type="PROSITE" id="PS51419">
    <property type="entry name" value="RAB"/>
    <property type="match status" value="1"/>
</dbReference>
<evidence type="ECO:0000256" key="2">
    <source>
        <dbReference type="ARBA" id="ARBA00022741"/>
    </source>
</evidence>
<dbReference type="PANTHER" id="PTHR47978">
    <property type="match status" value="1"/>
</dbReference>
<dbReference type="SMART" id="SM00175">
    <property type="entry name" value="RAB"/>
    <property type="match status" value="1"/>
</dbReference>
<keyword evidence="2" id="KW-0547">Nucleotide-binding</keyword>
<gene>
    <name evidence="4" type="ORF">LAZ67_1003605</name>
</gene>
<proteinExistence type="inferred from homology"/>
<dbReference type="Pfam" id="PF00071">
    <property type="entry name" value="Ras"/>
    <property type="match status" value="1"/>
</dbReference>
<dbReference type="SMART" id="SM00174">
    <property type="entry name" value="RHO"/>
    <property type="match status" value="1"/>
</dbReference>
<evidence type="ECO:0000256" key="1">
    <source>
        <dbReference type="ARBA" id="ARBA00006270"/>
    </source>
</evidence>
<dbReference type="SMART" id="SM00173">
    <property type="entry name" value="RAS"/>
    <property type="match status" value="1"/>
</dbReference>
<dbReference type="PRINTS" id="PR00449">
    <property type="entry name" value="RASTRNSFRMNG"/>
</dbReference>
<feature type="compositionally biased region" description="Basic and acidic residues" evidence="3">
    <location>
        <begin position="1"/>
        <end position="12"/>
    </location>
</feature>
<dbReference type="EMBL" id="CP092863">
    <property type="protein sequence ID" value="UYV61152.1"/>
    <property type="molecule type" value="Genomic_DNA"/>
</dbReference>